<dbReference type="InterPro" id="IPR049704">
    <property type="entry name" value="Aminotrans_3_PPA_site"/>
</dbReference>
<dbReference type="GO" id="GO:0030170">
    <property type="term" value="F:pyridoxal phosphate binding"/>
    <property type="evidence" value="ECO:0007669"/>
    <property type="project" value="InterPro"/>
</dbReference>
<dbReference type="GO" id="GO:0042802">
    <property type="term" value="F:identical protein binding"/>
    <property type="evidence" value="ECO:0007669"/>
    <property type="project" value="TreeGrafter"/>
</dbReference>
<dbReference type="InterPro" id="IPR015424">
    <property type="entry name" value="PyrdxlP-dep_Trfase"/>
</dbReference>
<evidence type="ECO:0000256" key="1">
    <source>
        <dbReference type="ARBA" id="ARBA00001933"/>
    </source>
</evidence>
<keyword evidence="4 5" id="KW-0663">Pyridoxal phosphate</keyword>
<keyword evidence="2" id="KW-0032">Aminotransferase</keyword>
<evidence type="ECO:0000256" key="5">
    <source>
        <dbReference type="RuleBase" id="RU003560"/>
    </source>
</evidence>
<dbReference type="PATRIC" id="fig|329854.7.peg.1460"/>
<dbReference type="EMBL" id="LTDF01000058">
    <property type="protein sequence ID" value="KXT53392.1"/>
    <property type="molecule type" value="Genomic_DNA"/>
</dbReference>
<dbReference type="InterPro" id="IPR015422">
    <property type="entry name" value="PyrdxlP-dep_Trfase_small"/>
</dbReference>
<dbReference type="PANTHER" id="PTHR11986:SF79">
    <property type="entry name" value="ACETYLORNITHINE AMINOTRANSFERASE, MITOCHONDRIAL"/>
    <property type="match status" value="1"/>
</dbReference>
<dbReference type="Gene3D" id="3.90.1150.10">
    <property type="entry name" value="Aspartate Aminotransferase, domain 1"/>
    <property type="match status" value="1"/>
</dbReference>
<dbReference type="PROSITE" id="PS00600">
    <property type="entry name" value="AA_TRANSFER_CLASS_3"/>
    <property type="match status" value="1"/>
</dbReference>
<dbReference type="PANTHER" id="PTHR11986">
    <property type="entry name" value="AMINOTRANSFERASE CLASS III"/>
    <property type="match status" value="1"/>
</dbReference>
<dbReference type="Pfam" id="PF00202">
    <property type="entry name" value="Aminotran_3"/>
    <property type="match status" value="1"/>
</dbReference>
<reference evidence="6 7" key="1">
    <citation type="submission" date="2016-02" db="EMBL/GenBank/DDBJ databases">
        <authorList>
            <person name="Wen L."/>
            <person name="He K."/>
            <person name="Yang H."/>
        </authorList>
    </citation>
    <scope>NUCLEOTIDE SEQUENCE [LARGE SCALE GENOMIC DNA]</scope>
    <source>
        <strain evidence="6 7">KLE1704</strain>
    </source>
</reference>
<comment type="cofactor">
    <cofactor evidence="1">
        <name>pyridoxal 5'-phosphate</name>
        <dbReference type="ChEBI" id="CHEBI:597326"/>
    </cofactor>
</comment>
<dbReference type="PIRSF" id="PIRSF000521">
    <property type="entry name" value="Transaminase_4ab_Lys_Orn"/>
    <property type="match status" value="1"/>
</dbReference>
<dbReference type="SUPFAM" id="SSF53383">
    <property type="entry name" value="PLP-dependent transferases"/>
    <property type="match status" value="1"/>
</dbReference>
<protein>
    <submittedName>
        <fullName evidence="6">Putative acetylornithine transaminase</fullName>
    </submittedName>
</protein>
<sequence length="374" mass="40996">MNLFDVYPLFDINIVKGKGCHVWDENGTEYLDLYGGHAVISIGHAHPHYVEMISNQVATLGFYSNSVINKLQEQVAERLGKVCGYDDYSLFLINSGAEANENALKLASFYNGRTRVVSFNKAFHGRTSLAVEVTNNPKIIAPINDCGHVTYLPLNDIEAMKNELAKGDVCAVIIEGIQGVGGIQLPTDEFMQALREACTAHNTILVLDEIQSGYGRSGKFFAHQYNGIKADIITVAKGIGNGFPMAGVLISPMFTPVYGQLGTTFGGNHLACSAALAVLDVIGQENLVENAAKVGEYLMTELKKFPQIKEVRGRGLMIGLEFEEPIKELRLKLLKEQHVFTGVSGTNVLRLLPPLCLSMEEANLFLERFRKVLA</sequence>
<evidence type="ECO:0000256" key="2">
    <source>
        <dbReference type="ARBA" id="ARBA00022576"/>
    </source>
</evidence>
<dbReference type="AlphaFoldDB" id="A0A139LPK0"/>
<evidence type="ECO:0000256" key="3">
    <source>
        <dbReference type="ARBA" id="ARBA00022679"/>
    </source>
</evidence>
<proteinExistence type="inferred from homology"/>
<dbReference type="RefSeq" id="WP_061434984.1">
    <property type="nucleotide sequence ID" value="NZ_KQ968688.1"/>
</dbReference>
<organism evidence="6">
    <name type="scientific">Bacteroides intestinalis</name>
    <dbReference type="NCBI Taxonomy" id="329854"/>
    <lineage>
        <taxon>Bacteria</taxon>
        <taxon>Pseudomonadati</taxon>
        <taxon>Bacteroidota</taxon>
        <taxon>Bacteroidia</taxon>
        <taxon>Bacteroidales</taxon>
        <taxon>Bacteroidaceae</taxon>
        <taxon>Bacteroides</taxon>
    </lineage>
</organism>
<dbReference type="Proteomes" id="UP000070319">
    <property type="component" value="Unassembled WGS sequence"/>
</dbReference>
<dbReference type="GO" id="GO:0008483">
    <property type="term" value="F:transaminase activity"/>
    <property type="evidence" value="ECO:0007669"/>
    <property type="project" value="UniProtKB-KW"/>
</dbReference>
<name>A0A139LPK0_9BACE</name>
<evidence type="ECO:0000313" key="7">
    <source>
        <dbReference type="Proteomes" id="UP000070319"/>
    </source>
</evidence>
<dbReference type="InterPro" id="IPR005814">
    <property type="entry name" value="Aminotrans_3"/>
</dbReference>
<evidence type="ECO:0000256" key="4">
    <source>
        <dbReference type="ARBA" id="ARBA00022898"/>
    </source>
</evidence>
<comment type="caution">
    <text evidence="6">The sequence shown here is derived from an EMBL/GenBank/DDBJ whole genome shotgun (WGS) entry which is preliminary data.</text>
</comment>
<dbReference type="FunFam" id="3.40.640.10:FF:000100">
    <property type="entry name" value="Putative acetylornithine aminotransferase"/>
    <property type="match status" value="1"/>
</dbReference>
<gene>
    <name evidence="6" type="ORF">HMPREF2531_01432</name>
</gene>
<keyword evidence="3" id="KW-0808">Transferase</keyword>
<dbReference type="InterPro" id="IPR015421">
    <property type="entry name" value="PyrdxlP-dep_Trfase_major"/>
</dbReference>
<dbReference type="CDD" id="cd00610">
    <property type="entry name" value="OAT_like"/>
    <property type="match status" value="1"/>
</dbReference>
<dbReference type="InterPro" id="IPR050103">
    <property type="entry name" value="Class-III_PLP-dep_AT"/>
</dbReference>
<dbReference type="Gene3D" id="3.40.640.10">
    <property type="entry name" value="Type I PLP-dependent aspartate aminotransferase-like (Major domain)"/>
    <property type="match status" value="1"/>
</dbReference>
<evidence type="ECO:0000313" key="6">
    <source>
        <dbReference type="EMBL" id="KXT53392.1"/>
    </source>
</evidence>
<comment type="similarity">
    <text evidence="5">Belongs to the class-III pyridoxal-phosphate-dependent aminotransferase family.</text>
</comment>
<accession>A0A139LPK0</accession>